<dbReference type="AlphaFoldDB" id="A0A8R7UIG7"/>
<dbReference type="EnsemblPlants" id="TuG1812G0500002160.01.T01">
    <property type="protein sequence ID" value="TuG1812G0500002160.01.T01.cds417161"/>
    <property type="gene ID" value="TuG1812G0500002160.01"/>
</dbReference>
<evidence type="ECO:0000313" key="1">
    <source>
        <dbReference type="EnsemblPlants" id="TuG1812G0500002160.01.T01.cds417161"/>
    </source>
</evidence>
<reference evidence="2" key="1">
    <citation type="journal article" date="2013" name="Nature">
        <title>Draft genome of the wheat A-genome progenitor Triticum urartu.</title>
        <authorList>
            <person name="Ling H.Q."/>
            <person name="Zhao S."/>
            <person name="Liu D."/>
            <person name="Wang J."/>
            <person name="Sun H."/>
            <person name="Zhang C."/>
            <person name="Fan H."/>
            <person name="Li D."/>
            <person name="Dong L."/>
            <person name="Tao Y."/>
            <person name="Gao C."/>
            <person name="Wu H."/>
            <person name="Li Y."/>
            <person name="Cui Y."/>
            <person name="Guo X."/>
            <person name="Zheng S."/>
            <person name="Wang B."/>
            <person name="Yu K."/>
            <person name="Liang Q."/>
            <person name="Yang W."/>
            <person name="Lou X."/>
            <person name="Chen J."/>
            <person name="Feng M."/>
            <person name="Jian J."/>
            <person name="Zhang X."/>
            <person name="Luo G."/>
            <person name="Jiang Y."/>
            <person name="Liu J."/>
            <person name="Wang Z."/>
            <person name="Sha Y."/>
            <person name="Zhang B."/>
            <person name="Wu H."/>
            <person name="Tang D."/>
            <person name="Shen Q."/>
            <person name="Xue P."/>
            <person name="Zou S."/>
            <person name="Wang X."/>
            <person name="Liu X."/>
            <person name="Wang F."/>
            <person name="Yang Y."/>
            <person name="An X."/>
            <person name="Dong Z."/>
            <person name="Zhang K."/>
            <person name="Zhang X."/>
            <person name="Luo M.C."/>
            <person name="Dvorak J."/>
            <person name="Tong Y."/>
            <person name="Wang J."/>
            <person name="Yang H."/>
            <person name="Li Z."/>
            <person name="Wang D."/>
            <person name="Zhang A."/>
            <person name="Wang J."/>
        </authorList>
    </citation>
    <scope>NUCLEOTIDE SEQUENCE</scope>
    <source>
        <strain evidence="2">cv. G1812</strain>
    </source>
</reference>
<keyword evidence="2" id="KW-1185">Reference proteome</keyword>
<evidence type="ECO:0000313" key="2">
    <source>
        <dbReference type="Proteomes" id="UP000015106"/>
    </source>
</evidence>
<reference evidence="1" key="2">
    <citation type="submission" date="2018-03" db="EMBL/GenBank/DDBJ databases">
        <title>The Triticum urartu genome reveals the dynamic nature of wheat genome evolution.</title>
        <authorList>
            <person name="Ling H."/>
            <person name="Ma B."/>
            <person name="Shi X."/>
            <person name="Liu H."/>
            <person name="Dong L."/>
            <person name="Sun H."/>
            <person name="Cao Y."/>
            <person name="Gao Q."/>
            <person name="Zheng S."/>
            <person name="Li Y."/>
            <person name="Yu Y."/>
            <person name="Du H."/>
            <person name="Qi M."/>
            <person name="Li Y."/>
            <person name="Yu H."/>
            <person name="Cui Y."/>
            <person name="Wang N."/>
            <person name="Chen C."/>
            <person name="Wu H."/>
            <person name="Zhao Y."/>
            <person name="Zhang J."/>
            <person name="Li Y."/>
            <person name="Zhou W."/>
            <person name="Zhang B."/>
            <person name="Hu W."/>
            <person name="Eijk M."/>
            <person name="Tang J."/>
            <person name="Witsenboer H."/>
            <person name="Zhao S."/>
            <person name="Li Z."/>
            <person name="Zhang A."/>
            <person name="Wang D."/>
            <person name="Liang C."/>
        </authorList>
    </citation>
    <scope>NUCLEOTIDE SEQUENCE [LARGE SCALE GENOMIC DNA]</scope>
    <source>
        <strain evidence="1">cv. G1812</strain>
    </source>
</reference>
<sequence length="41" mass="4987">MFTISHFLLIHLAEGKGLYISNKHIKDAVWWNIYLWYYTSI</sequence>
<protein>
    <submittedName>
        <fullName evidence="1">Uncharacterized protein</fullName>
    </submittedName>
</protein>
<reference evidence="1" key="3">
    <citation type="submission" date="2022-06" db="UniProtKB">
        <authorList>
            <consortium name="EnsemblPlants"/>
        </authorList>
    </citation>
    <scope>IDENTIFICATION</scope>
</reference>
<dbReference type="Gramene" id="TuG1812G0500002160.01.T01">
    <property type="protein sequence ID" value="TuG1812G0500002160.01.T01.cds417161"/>
    <property type="gene ID" value="TuG1812G0500002160.01"/>
</dbReference>
<dbReference type="Proteomes" id="UP000015106">
    <property type="component" value="Chromosome 5"/>
</dbReference>
<organism evidence="1 2">
    <name type="scientific">Triticum urartu</name>
    <name type="common">Red wild einkorn</name>
    <name type="synonym">Crithodium urartu</name>
    <dbReference type="NCBI Taxonomy" id="4572"/>
    <lineage>
        <taxon>Eukaryota</taxon>
        <taxon>Viridiplantae</taxon>
        <taxon>Streptophyta</taxon>
        <taxon>Embryophyta</taxon>
        <taxon>Tracheophyta</taxon>
        <taxon>Spermatophyta</taxon>
        <taxon>Magnoliopsida</taxon>
        <taxon>Liliopsida</taxon>
        <taxon>Poales</taxon>
        <taxon>Poaceae</taxon>
        <taxon>BOP clade</taxon>
        <taxon>Pooideae</taxon>
        <taxon>Triticodae</taxon>
        <taxon>Triticeae</taxon>
        <taxon>Triticinae</taxon>
        <taxon>Triticum</taxon>
    </lineage>
</organism>
<accession>A0A8R7UIG7</accession>
<proteinExistence type="predicted"/>
<name>A0A8R7UIG7_TRIUA</name>